<evidence type="ECO:0000256" key="3">
    <source>
        <dbReference type="ARBA" id="ARBA00022989"/>
    </source>
</evidence>
<feature type="transmembrane region" description="Helical" evidence="6">
    <location>
        <begin position="102"/>
        <end position="120"/>
    </location>
</feature>
<name>A0A1H5F558_RHOJO</name>
<feature type="domain" description="Major facilitator superfamily (MFS) profile" evidence="7">
    <location>
        <begin position="41"/>
        <end position="422"/>
    </location>
</feature>
<evidence type="ECO:0000256" key="5">
    <source>
        <dbReference type="SAM" id="MobiDB-lite"/>
    </source>
</evidence>
<feature type="transmembrane region" description="Helical" evidence="6">
    <location>
        <begin position="396"/>
        <end position="417"/>
    </location>
</feature>
<evidence type="ECO:0000256" key="1">
    <source>
        <dbReference type="ARBA" id="ARBA00004651"/>
    </source>
</evidence>
<dbReference type="PROSITE" id="PS50850">
    <property type="entry name" value="MFS"/>
    <property type="match status" value="1"/>
</dbReference>
<keyword evidence="2 6" id="KW-0812">Transmembrane</keyword>
<feature type="transmembrane region" description="Helical" evidence="6">
    <location>
        <begin position="236"/>
        <end position="259"/>
    </location>
</feature>
<feature type="region of interest" description="Disordered" evidence="5">
    <location>
        <begin position="428"/>
        <end position="448"/>
    </location>
</feature>
<dbReference type="InterPro" id="IPR020846">
    <property type="entry name" value="MFS_dom"/>
</dbReference>
<feature type="transmembrane region" description="Helical" evidence="6">
    <location>
        <begin position="309"/>
        <end position="327"/>
    </location>
</feature>
<feature type="transmembrane region" description="Helical" evidence="6">
    <location>
        <begin position="333"/>
        <end position="355"/>
    </location>
</feature>
<reference evidence="9" key="1">
    <citation type="submission" date="2016-10" db="EMBL/GenBank/DDBJ databases">
        <authorList>
            <person name="Varghese N."/>
        </authorList>
    </citation>
    <scope>NUCLEOTIDE SEQUENCE [LARGE SCALE GENOMIC DNA]</scope>
    <source>
        <strain evidence="9">DSM 44719</strain>
    </source>
</reference>
<dbReference type="Proteomes" id="UP000183407">
    <property type="component" value="Unassembled WGS sequence"/>
</dbReference>
<dbReference type="GO" id="GO:0022857">
    <property type="term" value="F:transmembrane transporter activity"/>
    <property type="evidence" value="ECO:0007669"/>
    <property type="project" value="InterPro"/>
</dbReference>
<proteinExistence type="predicted"/>
<dbReference type="InterPro" id="IPR011701">
    <property type="entry name" value="MFS"/>
</dbReference>
<feature type="transmembrane region" description="Helical" evidence="6">
    <location>
        <begin position="164"/>
        <end position="184"/>
    </location>
</feature>
<dbReference type="SUPFAM" id="SSF103473">
    <property type="entry name" value="MFS general substrate transporter"/>
    <property type="match status" value="1"/>
</dbReference>
<evidence type="ECO:0000256" key="6">
    <source>
        <dbReference type="SAM" id="Phobius"/>
    </source>
</evidence>
<feature type="transmembrane region" description="Helical" evidence="6">
    <location>
        <begin position="39"/>
        <end position="58"/>
    </location>
</feature>
<evidence type="ECO:0000313" key="9">
    <source>
        <dbReference type="Proteomes" id="UP000183407"/>
    </source>
</evidence>
<feature type="transmembrane region" description="Helical" evidence="6">
    <location>
        <begin position="279"/>
        <end position="302"/>
    </location>
</feature>
<dbReference type="PANTHER" id="PTHR23527">
    <property type="entry name" value="BLL3282 PROTEIN"/>
    <property type="match status" value="1"/>
</dbReference>
<evidence type="ECO:0000259" key="7">
    <source>
        <dbReference type="PROSITE" id="PS50850"/>
    </source>
</evidence>
<dbReference type="InterPro" id="IPR052952">
    <property type="entry name" value="MFS-Transporter"/>
</dbReference>
<keyword evidence="3 6" id="KW-1133">Transmembrane helix</keyword>
<dbReference type="GO" id="GO:0005886">
    <property type="term" value="C:plasma membrane"/>
    <property type="evidence" value="ECO:0007669"/>
    <property type="project" value="UniProtKB-SubCell"/>
</dbReference>
<gene>
    <name evidence="8" type="ORF">SAMN04490220_6265</name>
</gene>
<dbReference type="RefSeq" id="WP_240319890.1">
    <property type="nucleotide sequence ID" value="NZ_FNTL01000004.1"/>
</dbReference>
<sequence>MVVGTTTADERDVGFPFTLRKDIYMAAISTAASGTRYRWVVLALCWAAFTMTSVDRATWGPAAGSVGDDLGVAIAGLGLFATTYYIGYVLSNVVGGFVADWVGSRVTVGLSILLSGGFMLAFGEADTRTMGLLFQACIGLCAGAELGAGVKLITGWFVPERRGFAMGVFMTATSLGLVVANAVVPTLIESHSWRTSYHLFGIASMILGVVCLILLRPGPLVVREKGSGRPDLRPLLHNRSLLLLGVAGFCALWGTYGFVTWSNLLMVKGIGIDPVEAGTVVVIFGAVAVASKPVIGFIGDVLGLSRKNLTIAILATFAVCLIAFSFANTVTQFLWIAPVLGIAAYVYSPVMLAMIPTLSGGQLAGSAAGGVNAFWQLGSTLVPTVVGLVYGAAGSFQVVFLVLAAGPLLGIVPMLGLRTADIHEHLPPTASIHSEPTGQPLLATNGKD</sequence>
<dbReference type="EMBL" id="FNTL01000004">
    <property type="protein sequence ID" value="SED98521.1"/>
    <property type="molecule type" value="Genomic_DNA"/>
</dbReference>
<dbReference type="Pfam" id="PF07690">
    <property type="entry name" value="MFS_1"/>
    <property type="match status" value="1"/>
</dbReference>
<dbReference type="PANTHER" id="PTHR23527:SF1">
    <property type="entry name" value="BLL3282 PROTEIN"/>
    <property type="match status" value="1"/>
</dbReference>
<accession>A0A1H5F558</accession>
<comment type="subcellular location">
    <subcellularLocation>
        <location evidence="1">Cell membrane</location>
        <topology evidence="1">Multi-pass membrane protein</topology>
    </subcellularLocation>
</comment>
<feature type="transmembrane region" description="Helical" evidence="6">
    <location>
        <begin position="367"/>
        <end position="390"/>
    </location>
</feature>
<dbReference type="AlphaFoldDB" id="A0A1H5F558"/>
<keyword evidence="4 6" id="KW-0472">Membrane</keyword>
<dbReference type="InterPro" id="IPR036259">
    <property type="entry name" value="MFS_trans_sf"/>
</dbReference>
<evidence type="ECO:0000256" key="2">
    <source>
        <dbReference type="ARBA" id="ARBA00022692"/>
    </source>
</evidence>
<dbReference type="Gene3D" id="1.20.1250.20">
    <property type="entry name" value="MFS general substrate transporter like domains"/>
    <property type="match status" value="2"/>
</dbReference>
<evidence type="ECO:0000313" key="8">
    <source>
        <dbReference type="EMBL" id="SED98521.1"/>
    </source>
</evidence>
<feature type="transmembrane region" description="Helical" evidence="6">
    <location>
        <begin position="70"/>
        <end position="90"/>
    </location>
</feature>
<feature type="transmembrane region" description="Helical" evidence="6">
    <location>
        <begin position="196"/>
        <end position="215"/>
    </location>
</feature>
<organism evidence="8 9">
    <name type="scientific">Rhodococcus jostii</name>
    <dbReference type="NCBI Taxonomy" id="132919"/>
    <lineage>
        <taxon>Bacteria</taxon>
        <taxon>Bacillati</taxon>
        <taxon>Actinomycetota</taxon>
        <taxon>Actinomycetes</taxon>
        <taxon>Mycobacteriales</taxon>
        <taxon>Nocardiaceae</taxon>
        <taxon>Rhodococcus</taxon>
    </lineage>
</organism>
<evidence type="ECO:0000256" key="4">
    <source>
        <dbReference type="ARBA" id="ARBA00023136"/>
    </source>
</evidence>
<protein>
    <submittedName>
        <fullName evidence="8">Sugar phosphate permease</fullName>
    </submittedName>
</protein>